<reference evidence="2 3" key="1">
    <citation type="submission" date="2024-09" db="EMBL/GenBank/DDBJ databases">
        <title>Nodulacao em especies de Leguminosae Basais da Amazonia e Caracterizacao dos Rizobios e Bacterias Associadas aos Nodulos.</title>
        <authorList>
            <person name="Jambeiro I.C.A."/>
            <person name="Lopes I.S."/>
            <person name="Aguiar E.R.G.R."/>
            <person name="Santos A.F.J."/>
            <person name="Dos Santos J.M.F."/>
            <person name="Gross E."/>
        </authorList>
    </citation>
    <scope>NUCLEOTIDE SEQUENCE [LARGE SCALE GENOMIC DNA]</scope>
    <source>
        <strain evidence="2 3">BRUESC1165</strain>
    </source>
</reference>
<keyword evidence="3" id="KW-1185">Reference proteome</keyword>
<feature type="domain" description="DUF6894" evidence="1">
    <location>
        <begin position="3"/>
        <end position="70"/>
    </location>
</feature>
<sequence length="102" mass="11122">MQRFYFDLADGSDVSRDEEGTTFNDLEQAKNAAAISLLEIMRSRKLNGDASELEFLVRDASDMAAFAVRLSLQVTNKDAVLGSAPVEHAVPSLCLEPGLHSH</sequence>
<gene>
    <name evidence="2" type="ORF">ACETIH_15810</name>
</gene>
<dbReference type="EMBL" id="JBHOMY010000043">
    <property type="protein sequence ID" value="MFC1458142.1"/>
    <property type="molecule type" value="Genomic_DNA"/>
</dbReference>
<evidence type="ECO:0000313" key="3">
    <source>
        <dbReference type="Proteomes" id="UP001593940"/>
    </source>
</evidence>
<dbReference type="Proteomes" id="UP001593940">
    <property type="component" value="Unassembled WGS sequence"/>
</dbReference>
<dbReference type="RefSeq" id="WP_377030199.1">
    <property type="nucleotide sequence ID" value="NZ_JBHOMY010000043.1"/>
</dbReference>
<dbReference type="Pfam" id="PF21834">
    <property type="entry name" value="DUF6894"/>
    <property type="match status" value="1"/>
</dbReference>
<proteinExistence type="predicted"/>
<dbReference type="InterPro" id="IPR054189">
    <property type="entry name" value="DUF6894"/>
</dbReference>
<evidence type="ECO:0000259" key="1">
    <source>
        <dbReference type="Pfam" id="PF21834"/>
    </source>
</evidence>
<protein>
    <submittedName>
        <fullName evidence="2">DUF6894 family protein</fullName>
    </submittedName>
</protein>
<name>A0ABV6YA53_9HYPH</name>
<accession>A0ABV6YA53</accession>
<organism evidence="2 3">
    <name type="scientific">Microvirga arabica</name>
    <dbReference type="NCBI Taxonomy" id="1128671"/>
    <lineage>
        <taxon>Bacteria</taxon>
        <taxon>Pseudomonadati</taxon>
        <taxon>Pseudomonadota</taxon>
        <taxon>Alphaproteobacteria</taxon>
        <taxon>Hyphomicrobiales</taxon>
        <taxon>Methylobacteriaceae</taxon>
        <taxon>Microvirga</taxon>
    </lineage>
</organism>
<evidence type="ECO:0000313" key="2">
    <source>
        <dbReference type="EMBL" id="MFC1458142.1"/>
    </source>
</evidence>
<comment type="caution">
    <text evidence="2">The sequence shown here is derived from an EMBL/GenBank/DDBJ whole genome shotgun (WGS) entry which is preliminary data.</text>
</comment>